<dbReference type="AlphaFoldDB" id="A0A6G1J1A6"/>
<evidence type="ECO:0000313" key="2">
    <source>
        <dbReference type="Proteomes" id="UP000799291"/>
    </source>
</evidence>
<dbReference type="Proteomes" id="UP000799291">
    <property type="component" value="Unassembled WGS sequence"/>
</dbReference>
<accession>A0A6G1J1A6</accession>
<gene>
    <name evidence="1" type="ORF">K458DRAFT_431276</name>
</gene>
<keyword evidence="2" id="KW-1185">Reference proteome</keyword>
<name>A0A6G1J1A6_9PLEO</name>
<proteinExistence type="predicted"/>
<dbReference type="EMBL" id="MU005581">
    <property type="protein sequence ID" value="KAF2684297.1"/>
    <property type="molecule type" value="Genomic_DNA"/>
</dbReference>
<evidence type="ECO:0000313" key="1">
    <source>
        <dbReference type="EMBL" id="KAF2684297.1"/>
    </source>
</evidence>
<protein>
    <submittedName>
        <fullName evidence="1">Uncharacterized protein</fullName>
    </submittedName>
</protein>
<reference evidence="1" key="1">
    <citation type="journal article" date="2020" name="Stud. Mycol.">
        <title>101 Dothideomycetes genomes: a test case for predicting lifestyles and emergence of pathogens.</title>
        <authorList>
            <person name="Haridas S."/>
            <person name="Albert R."/>
            <person name="Binder M."/>
            <person name="Bloem J."/>
            <person name="Labutti K."/>
            <person name="Salamov A."/>
            <person name="Andreopoulos B."/>
            <person name="Baker S."/>
            <person name="Barry K."/>
            <person name="Bills G."/>
            <person name="Bluhm B."/>
            <person name="Cannon C."/>
            <person name="Castanera R."/>
            <person name="Culley D."/>
            <person name="Daum C."/>
            <person name="Ezra D."/>
            <person name="Gonzalez J."/>
            <person name="Henrissat B."/>
            <person name="Kuo A."/>
            <person name="Liang C."/>
            <person name="Lipzen A."/>
            <person name="Lutzoni F."/>
            <person name="Magnuson J."/>
            <person name="Mondo S."/>
            <person name="Nolan M."/>
            <person name="Ohm R."/>
            <person name="Pangilinan J."/>
            <person name="Park H.-J."/>
            <person name="Ramirez L."/>
            <person name="Alfaro M."/>
            <person name="Sun H."/>
            <person name="Tritt A."/>
            <person name="Yoshinaga Y."/>
            <person name="Zwiers L.-H."/>
            <person name="Turgeon B."/>
            <person name="Goodwin S."/>
            <person name="Spatafora J."/>
            <person name="Crous P."/>
            <person name="Grigoriev I."/>
        </authorList>
    </citation>
    <scope>NUCLEOTIDE SEQUENCE</scope>
    <source>
        <strain evidence="1">CBS 122367</strain>
    </source>
</reference>
<sequence length="160" mass="18109">MARTRYANCFVISLRSLQFSLITICFCFVQRQANRQVSLHHNRVPCKSTFPKRIIIPKAQDLTLRTTSLTAPSTPLRVSYRYAKANYYTGHHTLVDSDQAPAPSHGPCHAYLTILRRRATANHSLDWLECEAGAAIRIKKLFQTTPVQLSECLPALLARN</sequence>
<organism evidence="1 2">
    <name type="scientific">Lentithecium fluviatile CBS 122367</name>
    <dbReference type="NCBI Taxonomy" id="1168545"/>
    <lineage>
        <taxon>Eukaryota</taxon>
        <taxon>Fungi</taxon>
        <taxon>Dikarya</taxon>
        <taxon>Ascomycota</taxon>
        <taxon>Pezizomycotina</taxon>
        <taxon>Dothideomycetes</taxon>
        <taxon>Pleosporomycetidae</taxon>
        <taxon>Pleosporales</taxon>
        <taxon>Massarineae</taxon>
        <taxon>Lentitheciaceae</taxon>
        <taxon>Lentithecium</taxon>
    </lineage>
</organism>